<dbReference type="AlphaFoldDB" id="A0A7H1NT61"/>
<accession>A0A7H1NT61</accession>
<keyword evidence="2" id="KW-1185">Reference proteome</keyword>
<dbReference type="Proteomes" id="UP000516349">
    <property type="component" value="Chromosome"/>
</dbReference>
<name>A0A7H1NT61_9PROT</name>
<dbReference type="RefSeq" id="WP_275402839.1">
    <property type="nucleotide sequence ID" value="NZ_CP060244.1"/>
</dbReference>
<organism evidence="1 2">
    <name type="scientific">Entomobacter blattae</name>
    <dbReference type="NCBI Taxonomy" id="2762277"/>
    <lineage>
        <taxon>Bacteria</taxon>
        <taxon>Pseudomonadati</taxon>
        <taxon>Pseudomonadota</taxon>
        <taxon>Alphaproteobacteria</taxon>
        <taxon>Acetobacterales</taxon>
        <taxon>Acetobacteraceae</taxon>
        <taxon>Entomobacter</taxon>
    </lineage>
</organism>
<reference evidence="1 2" key="1">
    <citation type="submission" date="2020-08" db="EMBL/GenBank/DDBJ databases">
        <title>Complete genome sequence of Entomobacter blattae G55GP.</title>
        <authorList>
            <person name="Poehlein A."/>
            <person name="Guzman J."/>
            <person name="Daniel R."/>
            <person name="Vilcinskas A."/>
        </authorList>
    </citation>
    <scope>NUCLEOTIDE SEQUENCE [LARGE SCALE GENOMIC DNA]</scope>
    <source>
        <strain evidence="1 2">G55GP</strain>
    </source>
</reference>
<protein>
    <submittedName>
        <fullName evidence="1">Uncharacterized protein</fullName>
    </submittedName>
</protein>
<evidence type="ECO:0000313" key="2">
    <source>
        <dbReference type="Proteomes" id="UP000516349"/>
    </source>
</evidence>
<dbReference type="EMBL" id="CP060244">
    <property type="protein sequence ID" value="QNT78971.1"/>
    <property type="molecule type" value="Genomic_DNA"/>
</dbReference>
<sequence length="44" mass="4961">MKLKILGWSSALLVDAHLDDDAFAHYVCNLRLVDILPILLPPLF</sequence>
<gene>
    <name evidence="1" type="ORF">JGUZn3_17540</name>
</gene>
<dbReference type="KEGG" id="ebla:JGUZn3_17540"/>
<proteinExistence type="predicted"/>
<evidence type="ECO:0000313" key="1">
    <source>
        <dbReference type="EMBL" id="QNT78971.1"/>
    </source>
</evidence>